<proteinExistence type="predicted"/>
<gene>
    <name evidence="1" type="ORF">MAR_033550</name>
</gene>
<protein>
    <submittedName>
        <fullName evidence="1">Uncharacterized protein</fullName>
    </submittedName>
</protein>
<name>A0ABY7G996_MYAAR</name>
<sequence>MKGINHIRDLFLVAIQIRDMYHHQGTNQITRLHLHRSARFINLIQPRRGCLKHQKTGSTQFLEVLAHLFRHVTTNPGSGERRLKLNPSSTKIQPEQFPRVGLIKPCQDFTPLPMKLKLNIPCQSRTDNRRSSVEMPMISSRGSISMTSLNFRTLNQWNNCRKNTCPRNRRKLQAIWKDLVHCKEDYYLFT</sequence>
<keyword evidence="2" id="KW-1185">Reference proteome</keyword>
<dbReference type="EMBL" id="CP111028">
    <property type="protein sequence ID" value="WAR31008.1"/>
    <property type="molecule type" value="Genomic_DNA"/>
</dbReference>
<organism evidence="1 2">
    <name type="scientific">Mya arenaria</name>
    <name type="common">Soft-shell clam</name>
    <dbReference type="NCBI Taxonomy" id="6604"/>
    <lineage>
        <taxon>Eukaryota</taxon>
        <taxon>Metazoa</taxon>
        <taxon>Spiralia</taxon>
        <taxon>Lophotrochozoa</taxon>
        <taxon>Mollusca</taxon>
        <taxon>Bivalvia</taxon>
        <taxon>Autobranchia</taxon>
        <taxon>Heteroconchia</taxon>
        <taxon>Euheterodonta</taxon>
        <taxon>Imparidentia</taxon>
        <taxon>Neoheterodontei</taxon>
        <taxon>Myida</taxon>
        <taxon>Myoidea</taxon>
        <taxon>Myidae</taxon>
        <taxon>Mya</taxon>
    </lineage>
</organism>
<accession>A0ABY7G996</accession>
<reference evidence="1" key="1">
    <citation type="submission" date="2022-11" db="EMBL/GenBank/DDBJ databases">
        <title>Centuries of genome instability and evolution in soft-shell clam transmissible cancer (bioRxiv).</title>
        <authorList>
            <person name="Hart S.F.M."/>
            <person name="Yonemitsu M.A."/>
            <person name="Giersch R.M."/>
            <person name="Beal B.F."/>
            <person name="Arriagada G."/>
            <person name="Davis B.W."/>
            <person name="Ostrander E.A."/>
            <person name="Goff S.P."/>
            <person name="Metzger M.J."/>
        </authorList>
    </citation>
    <scope>NUCLEOTIDE SEQUENCE</scope>
    <source>
        <strain evidence="1">MELC-2E11</strain>
        <tissue evidence="1">Siphon/mantle</tissue>
    </source>
</reference>
<dbReference type="Proteomes" id="UP001164746">
    <property type="component" value="Chromosome 17"/>
</dbReference>
<evidence type="ECO:0000313" key="1">
    <source>
        <dbReference type="EMBL" id="WAR31008.1"/>
    </source>
</evidence>
<evidence type="ECO:0000313" key="2">
    <source>
        <dbReference type="Proteomes" id="UP001164746"/>
    </source>
</evidence>